<dbReference type="Proteomes" id="UP000053424">
    <property type="component" value="Unassembled WGS sequence"/>
</dbReference>
<dbReference type="EMBL" id="KN831779">
    <property type="protein sequence ID" value="KIM41664.1"/>
    <property type="molecule type" value="Genomic_DNA"/>
</dbReference>
<feature type="region of interest" description="Disordered" evidence="1">
    <location>
        <begin position="28"/>
        <end position="61"/>
    </location>
</feature>
<dbReference type="AlphaFoldDB" id="A0A0C3CBR2"/>
<evidence type="ECO:0000313" key="3">
    <source>
        <dbReference type="Proteomes" id="UP000053424"/>
    </source>
</evidence>
<keyword evidence="3" id="KW-1185">Reference proteome</keyword>
<sequence>MRERSRLQSQYHQGWKAHFSPERAAFIERSSQKPSRVASGQAWLKPSRQEGAPSTGIAGPSVVKYIGR</sequence>
<organism evidence="2 3">
    <name type="scientific">Hebeloma cylindrosporum</name>
    <dbReference type="NCBI Taxonomy" id="76867"/>
    <lineage>
        <taxon>Eukaryota</taxon>
        <taxon>Fungi</taxon>
        <taxon>Dikarya</taxon>
        <taxon>Basidiomycota</taxon>
        <taxon>Agaricomycotina</taxon>
        <taxon>Agaricomycetes</taxon>
        <taxon>Agaricomycetidae</taxon>
        <taxon>Agaricales</taxon>
        <taxon>Agaricineae</taxon>
        <taxon>Hymenogastraceae</taxon>
        <taxon>Hebeloma</taxon>
    </lineage>
</organism>
<accession>A0A0C3CBR2</accession>
<protein>
    <submittedName>
        <fullName evidence="2">Uncharacterized protein</fullName>
    </submittedName>
</protein>
<name>A0A0C3CBR2_HEBCY</name>
<dbReference type="HOGENOM" id="CLU_2794205_0_0_1"/>
<proteinExistence type="predicted"/>
<reference evidence="3" key="2">
    <citation type="submission" date="2015-01" db="EMBL/GenBank/DDBJ databases">
        <title>Evolutionary Origins and Diversification of the Mycorrhizal Mutualists.</title>
        <authorList>
            <consortium name="DOE Joint Genome Institute"/>
            <consortium name="Mycorrhizal Genomics Consortium"/>
            <person name="Kohler A."/>
            <person name="Kuo A."/>
            <person name="Nagy L.G."/>
            <person name="Floudas D."/>
            <person name="Copeland A."/>
            <person name="Barry K.W."/>
            <person name="Cichocki N."/>
            <person name="Veneault-Fourrey C."/>
            <person name="LaButti K."/>
            <person name="Lindquist E.A."/>
            <person name="Lipzen A."/>
            <person name="Lundell T."/>
            <person name="Morin E."/>
            <person name="Murat C."/>
            <person name="Riley R."/>
            <person name="Ohm R."/>
            <person name="Sun H."/>
            <person name="Tunlid A."/>
            <person name="Henrissat B."/>
            <person name="Grigoriev I.V."/>
            <person name="Hibbett D.S."/>
            <person name="Martin F."/>
        </authorList>
    </citation>
    <scope>NUCLEOTIDE SEQUENCE [LARGE SCALE GENOMIC DNA]</scope>
    <source>
        <strain evidence="3">h7</strain>
    </source>
</reference>
<evidence type="ECO:0000256" key="1">
    <source>
        <dbReference type="SAM" id="MobiDB-lite"/>
    </source>
</evidence>
<gene>
    <name evidence="2" type="ORF">M413DRAFT_135888</name>
</gene>
<evidence type="ECO:0000313" key="2">
    <source>
        <dbReference type="EMBL" id="KIM41664.1"/>
    </source>
</evidence>
<reference evidence="2 3" key="1">
    <citation type="submission" date="2014-04" db="EMBL/GenBank/DDBJ databases">
        <authorList>
            <consortium name="DOE Joint Genome Institute"/>
            <person name="Kuo A."/>
            <person name="Gay G."/>
            <person name="Dore J."/>
            <person name="Kohler A."/>
            <person name="Nagy L.G."/>
            <person name="Floudas D."/>
            <person name="Copeland A."/>
            <person name="Barry K.W."/>
            <person name="Cichocki N."/>
            <person name="Veneault-Fourrey C."/>
            <person name="LaButti K."/>
            <person name="Lindquist E.A."/>
            <person name="Lipzen A."/>
            <person name="Lundell T."/>
            <person name="Morin E."/>
            <person name="Murat C."/>
            <person name="Sun H."/>
            <person name="Tunlid A."/>
            <person name="Henrissat B."/>
            <person name="Grigoriev I.V."/>
            <person name="Hibbett D.S."/>
            <person name="Martin F."/>
            <person name="Nordberg H.P."/>
            <person name="Cantor M.N."/>
            <person name="Hua S.X."/>
        </authorList>
    </citation>
    <scope>NUCLEOTIDE SEQUENCE [LARGE SCALE GENOMIC DNA]</scope>
    <source>
        <strain evidence="3">h7</strain>
    </source>
</reference>